<dbReference type="InterPro" id="IPR036291">
    <property type="entry name" value="NAD(P)-bd_dom_sf"/>
</dbReference>
<comment type="caution">
    <text evidence="2">The sequence shown here is derived from an EMBL/GenBank/DDBJ whole genome shotgun (WGS) entry which is preliminary data.</text>
</comment>
<gene>
    <name evidence="2" type="ORF">ACJ41P_10075</name>
</gene>
<dbReference type="InterPro" id="IPR050463">
    <property type="entry name" value="Gfo/Idh/MocA_oxidrdct_glycsds"/>
</dbReference>
<protein>
    <submittedName>
        <fullName evidence="2">Gfo/Idh/MocA family protein</fullName>
    </submittedName>
</protein>
<dbReference type="PANTHER" id="PTHR43818:SF7">
    <property type="entry name" value="DEHYDROGENASE"/>
    <property type="match status" value="1"/>
</dbReference>
<dbReference type="Gene3D" id="3.40.50.720">
    <property type="entry name" value="NAD(P)-binding Rossmann-like Domain"/>
    <property type="match status" value="1"/>
</dbReference>
<evidence type="ECO:0000313" key="2">
    <source>
        <dbReference type="EMBL" id="MFL7901470.1"/>
    </source>
</evidence>
<feature type="domain" description="Gfo/Idh/MocA-like oxidoreductase N-terminal" evidence="1">
    <location>
        <begin position="9"/>
        <end position="123"/>
    </location>
</feature>
<dbReference type="EMBL" id="JBJLSN010000010">
    <property type="protein sequence ID" value="MFL7901470.1"/>
    <property type="molecule type" value="Genomic_DNA"/>
</dbReference>
<reference evidence="2 3" key="1">
    <citation type="submission" date="2024-11" db="EMBL/GenBank/DDBJ databases">
        <title>Draft genome sequences of two bacteria associated to sugarcane roots in Colombia.</title>
        <authorList>
            <person name="Pardo-Diaz S."/>
            <person name="Masmela-Mendoza J."/>
            <person name="Delgadillo-Duran P."/>
            <person name="Bautista E.J."/>
            <person name="Rojas-Tapias D.F."/>
        </authorList>
    </citation>
    <scope>NUCLEOTIDE SEQUENCE [LARGE SCALE GENOMIC DNA]</scope>
    <source>
        <strain evidence="2 3">Ap18</strain>
    </source>
</reference>
<dbReference type="InterPro" id="IPR000683">
    <property type="entry name" value="Gfo/Idh/MocA-like_OxRdtase_N"/>
</dbReference>
<accession>A0ABW8V4N5</accession>
<organism evidence="2 3">
    <name type="scientific">Azospirillum argentinense</name>
    <dbReference type="NCBI Taxonomy" id="2970906"/>
    <lineage>
        <taxon>Bacteria</taxon>
        <taxon>Pseudomonadati</taxon>
        <taxon>Pseudomonadota</taxon>
        <taxon>Alphaproteobacteria</taxon>
        <taxon>Rhodospirillales</taxon>
        <taxon>Azospirillaceae</taxon>
        <taxon>Azospirillum</taxon>
    </lineage>
</organism>
<evidence type="ECO:0000259" key="1">
    <source>
        <dbReference type="Pfam" id="PF01408"/>
    </source>
</evidence>
<sequence>MNRSTPLTLGIVGFGKIARDQHVPAIAATALFRLAAVVSPHGVTPKETGLGDVPVFRSQGEMLAALPGLDAVAICTPPAVRHALTVEALRAGKHVLIEKPPAATLTELRLLLDAAEGAKRTLFAAWHSRFNAAVEETRRRLAGATVRHVAITWKEDVRRWHPGQDWIFAAGGFGVFDPGINALSILTEILPAPVVVRDAELRVPANRDTPIAATLRMEGVAGSAVGTVTAAFDFLQEGEQTWAIAIETNSGRLDLTHGGTRLSVDGVPVRAEPDAEYQGIYRRFHHLIADAAGEVDARPLQLVADACLVGRWRTTDAFHW</sequence>
<dbReference type="Pfam" id="PF01408">
    <property type="entry name" value="GFO_IDH_MocA"/>
    <property type="match status" value="1"/>
</dbReference>
<dbReference type="RefSeq" id="WP_407823944.1">
    <property type="nucleotide sequence ID" value="NZ_JBJLSN010000010.1"/>
</dbReference>
<keyword evidence="3" id="KW-1185">Reference proteome</keyword>
<dbReference type="Gene3D" id="3.30.360.10">
    <property type="entry name" value="Dihydrodipicolinate Reductase, domain 2"/>
    <property type="match status" value="1"/>
</dbReference>
<evidence type="ECO:0000313" key="3">
    <source>
        <dbReference type="Proteomes" id="UP001628281"/>
    </source>
</evidence>
<proteinExistence type="predicted"/>
<dbReference type="PANTHER" id="PTHR43818">
    <property type="entry name" value="BCDNA.GH03377"/>
    <property type="match status" value="1"/>
</dbReference>
<dbReference type="Proteomes" id="UP001628281">
    <property type="component" value="Unassembled WGS sequence"/>
</dbReference>
<dbReference type="SUPFAM" id="SSF51735">
    <property type="entry name" value="NAD(P)-binding Rossmann-fold domains"/>
    <property type="match status" value="1"/>
</dbReference>
<name>A0ABW8V4N5_9PROT</name>